<keyword evidence="1" id="KW-0479">Metal-binding</keyword>
<dbReference type="PROSITE" id="PS00028">
    <property type="entry name" value="ZINC_FINGER_C2H2_1"/>
    <property type="match status" value="1"/>
</dbReference>
<reference evidence="7" key="2">
    <citation type="submission" date="2023-11" db="UniProtKB">
        <authorList>
            <consortium name="WormBaseParasite"/>
        </authorList>
    </citation>
    <scope>IDENTIFICATION</scope>
</reference>
<evidence type="ECO:0000259" key="5">
    <source>
        <dbReference type="PROSITE" id="PS00028"/>
    </source>
</evidence>
<dbReference type="AlphaFoldDB" id="A0AA85F224"/>
<proteinExistence type="predicted"/>
<feature type="coiled-coil region" evidence="4">
    <location>
        <begin position="488"/>
        <end position="518"/>
    </location>
</feature>
<dbReference type="SMART" id="SM00064">
    <property type="entry name" value="FYVE"/>
    <property type="match status" value="1"/>
</dbReference>
<dbReference type="Proteomes" id="UP000050792">
    <property type="component" value="Unassembled WGS sequence"/>
</dbReference>
<keyword evidence="3" id="KW-0862">Zinc</keyword>
<dbReference type="InterPro" id="IPR052727">
    <property type="entry name" value="Rab4/Rab5_effector"/>
</dbReference>
<dbReference type="GO" id="GO:0008270">
    <property type="term" value="F:zinc ion binding"/>
    <property type="evidence" value="ECO:0007669"/>
    <property type="project" value="UniProtKB-KW"/>
</dbReference>
<dbReference type="PANTHER" id="PTHR13510">
    <property type="entry name" value="FYVE-FINGER-CONTAINING RAB5 EFFECTOR PROTEIN RABENOSYN-5-RELATED"/>
    <property type="match status" value="1"/>
</dbReference>
<protein>
    <submittedName>
        <fullName evidence="7">C2H2-type domain-containing protein</fullName>
    </submittedName>
</protein>
<evidence type="ECO:0000256" key="3">
    <source>
        <dbReference type="ARBA" id="ARBA00022833"/>
    </source>
</evidence>
<dbReference type="Pfam" id="PF01363">
    <property type="entry name" value="FYVE"/>
    <property type="match status" value="1"/>
</dbReference>
<dbReference type="InterPro" id="IPR000306">
    <property type="entry name" value="Znf_FYVE"/>
</dbReference>
<dbReference type="InterPro" id="IPR013083">
    <property type="entry name" value="Znf_RING/FYVE/PHD"/>
</dbReference>
<dbReference type="Gene3D" id="3.30.40.10">
    <property type="entry name" value="Zinc/RING finger domain, C3HC4 (zinc finger)"/>
    <property type="match status" value="1"/>
</dbReference>
<evidence type="ECO:0000256" key="4">
    <source>
        <dbReference type="SAM" id="Coils"/>
    </source>
</evidence>
<keyword evidence="4" id="KW-0175">Coiled coil</keyword>
<dbReference type="InterPro" id="IPR013087">
    <property type="entry name" value="Znf_C2H2_type"/>
</dbReference>
<evidence type="ECO:0000313" key="6">
    <source>
        <dbReference type="Proteomes" id="UP000050792"/>
    </source>
</evidence>
<dbReference type="PANTHER" id="PTHR13510:SF44">
    <property type="entry name" value="RABENOSYN-5"/>
    <property type="match status" value="1"/>
</dbReference>
<evidence type="ECO:0000313" key="7">
    <source>
        <dbReference type="WBParaSite" id="SRDH1_31990.1"/>
    </source>
</evidence>
<accession>A0AA85F224</accession>
<dbReference type="WBParaSite" id="SRDH1_31990.1">
    <property type="protein sequence ID" value="SRDH1_31990.1"/>
    <property type="gene ID" value="SRDH1_31990"/>
</dbReference>
<dbReference type="InterPro" id="IPR011011">
    <property type="entry name" value="Znf_FYVE_PHD"/>
</dbReference>
<dbReference type="SUPFAM" id="SSF57903">
    <property type="entry name" value="FYVE/PHD zinc finger"/>
    <property type="match status" value="1"/>
</dbReference>
<organism evidence="6 7">
    <name type="scientific">Schistosoma rodhaini</name>
    <dbReference type="NCBI Taxonomy" id="6188"/>
    <lineage>
        <taxon>Eukaryota</taxon>
        <taxon>Metazoa</taxon>
        <taxon>Spiralia</taxon>
        <taxon>Lophotrochozoa</taxon>
        <taxon>Platyhelminthes</taxon>
        <taxon>Trematoda</taxon>
        <taxon>Digenea</taxon>
        <taxon>Strigeidida</taxon>
        <taxon>Schistosomatoidea</taxon>
        <taxon>Schistosomatidae</taxon>
        <taxon>Schistosoma</taxon>
    </lineage>
</organism>
<evidence type="ECO:0000256" key="2">
    <source>
        <dbReference type="ARBA" id="ARBA00022771"/>
    </source>
</evidence>
<evidence type="ECO:0000256" key="1">
    <source>
        <dbReference type="ARBA" id="ARBA00022723"/>
    </source>
</evidence>
<feature type="domain" description="C2H2-type" evidence="5">
    <location>
        <begin position="15"/>
        <end position="36"/>
    </location>
</feature>
<name>A0AA85F224_9TREM</name>
<reference evidence="6" key="1">
    <citation type="submission" date="2022-06" db="EMBL/GenBank/DDBJ databases">
        <authorList>
            <person name="Berger JAMES D."/>
            <person name="Berger JAMES D."/>
        </authorList>
    </citation>
    <scope>NUCLEOTIDE SEQUENCE [LARGE SCALE GENOMIC DNA]</scope>
</reference>
<sequence length="526" mass="60326">MANPFDETILEGFICPKCMVTFGTPDLLSQHFKVEHRSINIPENGECLSVTNPVLKTQADLITSSAFYDRKNEIQSIGVYQSLTPKFMQLRKNHINRSSLETNRLLIRLEKLIDVAETHESDRKVFEQTIVPWIDAKVDLCPCCDEDDMYLNSSENNASIFRFWPNKTNVTRLTNTILDYNPVYRRRHHCRLCGYVLCADCSYFISIHNARGLLHALNGQDLDLFPVPSNASDANDHPNYLFESEVIFRKGSISASQNGYELRICPICVNILKRKVSSLKTLPINTPIIQMHIEFKELMKKVCEWLPSYTIIAASLNSGEQKYTLESARSMHSDLLQALQKIETLGRQFAKYSEPDSKLYINRVVARLTLAVYRRARHFVQNYLPPLQTLPTLRQYDNLTSQRKVELAVRWSEEDKALAELTERVSGKQNFANMDPAINPTAKICQRFPQQPISTSNTYEKYQGKKTTIEYLSDIANNMDHIAGQLMIARKEGRLRTAEELAQKLNQLEQEFQNISSSLNDSELPT</sequence>
<keyword evidence="6" id="KW-1185">Reference proteome</keyword>
<keyword evidence="2" id="KW-0863">Zinc-finger</keyword>